<evidence type="ECO:0000313" key="1">
    <source>
        <dbReference type="EMBL" id="KAJ8747786.1"/>
    </source>
</evidence>
<name>A0AAV8S6G6_9ROSI</name>
<sequence>MLNLPRKMPRKRLLIFRKVSNLFRASAFIVKMKKPAIPTLFFLKKSRRFKHYSYRFLQKEYEFSPSSTPLIQYQKKLSRSRSYRDNIYSLLFLCRCLGGLKAEVRREVDYRQSMGSSYAAIDGVCSQPWGWGDDNDADSIDQRAERFIERFYQEMRLQMQESM</sequence>
<reference evidence="1 2" key="1">
    <citation type="submission" date="2021-09" db="EMBL/GenBank/DDBJ databases">
        <title>Genomic insights and catalytic innovation underlie evolution of tropane alkaloids biosynthesis.</title>
        <authorList>
            <person name="Wang Y.-J."/>
            <person name="Tian T."/>
            <person name="Huang J.-P."/>
            <person name="Huang S.-X."/>
        </authorList>
    </citation>
    <scope>NUCLEOTIDE SEQUENCE [LARGE SCALE GENOMIC DNA]</scope>
    <source>
        <strain evidence="1">KIB-2018</strain>
        <tissue evidence="1">Leaf</tissue>
    </source>
</reference>
<dbReference type="PANTHER" id="PTHR33265:SF10">
    <property type="entry name" value="OS01G0133200 PROTEIN"/>
    <property type="match status" value="1"/>
</dbReference>
<accession>A0AAV8S6G6</accession>
<organism evidence="1 2">
    <name type="scientific">Erythroxylum novogranatense</name>
    <dbReference type="NCBI Taxonomy" id="1862640"/>
    <lineage>
        <taxon>Eukaryota</taxon>
        <taxon>Viridiplantae</taxon>
        <taxon>Streptophyta</taxon>
        <taxon>Embryophyta</taxon>
        <taxon>Tracheophyta</taxon>
        <taxon>Spermatophyta</taxon>
        <taxon>Magnoliopsida</taxon>
        <taxon>eudicotyledons</taxon>
        <taxon>Gunneridae</taxon>
        <taxon>Pentapetalae</taxon>
        <taxon>rosids</taxon>
        <taxon>fabids</taxon>
        <taxon>Malpighiales</taxon>
        <taxon>Erythroxylaceae</taxon>
        <taxon>Erythroxylum</taxon>
    </lineage>
</organism>
<comment type="caution">
    <text evidence="1">The sequence shown here is derived from an EMBL/GenBank/DDBJ whole genome shotgun (WGS) entry which is preliminary data.</text>
</comment>
<dbReference type="Pfam" id="PF05553">
    <property type="entry name" value="DUF761"/>
    <property type="match status" value="1"/>
</dbReference>
<evidence type="ECO:0008006" key="3">
    <source>
        <dbReference type="Google" id="ProtNLM"/>
    </source>
</evidence>
<dbReference type="AlphaFoldDB" id="A0AAV8S6G6"/>
<evidence type="ECO:0000313" key="2">
    <source>
        <dbReference type="Proteomes" id="UP001159364"/>
    </source>
</evidence>
<dbReference type="PANTHER" id="PTHR33265">
    <property type="entry name" value="AVR9/CF-9 RAPIDLY ELICITED PROTEIN-RELATED"/>
    <property type="match status" value="1"/>
</dbReference>
<proteinExistence type="predicted"/>
<keyword evidence="2" id="KW-1185">Reference proteome</keyword>
<dbReference type="InterPro" id="IPR008480">
    <property type="entry name" value="DUF761_pln"/>
</dbReference>
<dbReference type="EMBL" id="JAIWQS010000080">
    <property type="protein sequence ID" value="KAJ8747786.1"/>
    <property type="molecule type" value="Genomic_DNA"/>
</dbReference>
<dbReference type="Proteomes" id="UP001159364">
    <property type="component" value="Unassembled WGS sequence"/>
</dbReference>
<gene>
    <name evidence="1" type="ORF">K2173_008235</name>
</gene>
<protein>
    <recommendedName>
        <fullName evidence="3">Cotton fiber protein</fullName>
    </recommendedName>
</protein>